<protein>
    <recommendedName>
        <fullName evidence="4">Transmembrane protein</fullName>
    </recommendedName>
</protein>
<keyword evidence="3" id="KW-1185">Reference proteome</keyword>
<sequence length="353" mass="40260">MNIATPCASNTQSSNGTCSILYLCYATFTQRSPVFSVDLTMLSAIAFVSKKIKRTVPKPNDIYLKLLIKHLCYTCKCYRGKRKSECMFTLFDNTLSFEEGILGRVFLIPYSNWFGLDYLLFHLAASDCSDTLQTCFVPNTKFFTSIHTRGISLVHRIYTFNMLILLGILYIIVNGSSLCFGNVVEDKILKVGEELWRETLPLQGGSRFYQLQGLKPHMWYEVKISYPASIPASFSIELKRNKSDVMLNNNRRLLNTEKLIFKTYDNQDESRLLLVSVEAEGFPAKLHVQERQFIIFNIVCDELLLGIPHKAWWVVAMGLLCLGIGFILPSFLPFYLLPKNQASRSDDLVSKIS</sequence>
<feature type="transmembrane region" description="Helical" evidence="1">
    <location>
        <begin position="311"/>
        <end position="337"/>
    </location>
</feature>
<keyword evidence="1" id="KW-1133">Transmembrane helix</keyword>
<reference evidence="2 3" key="1">
    <citation type="submission" date="2024-01" db="EMBL/GenBank/DDBJ databases">
        <title>The genomes of 5 underutilized Papilionoideae crops provide insights into root nodulation and disease resistanc.</title>
        <authorList>
            <person name="Jiang F."/>
        </authorList>
    </citation>
    <scope>NUCLEOTIDE SEQUENCE [LARGE SCALE GENOMIC DNA]</scope>
    <source>
        <strain evidence="2">LVBAO_FW01</strain>
        <tissue evidence="2">Leaves</tissue>
    </source>
</reference>
<comment type="caution">
    <text evidence="2">The sequence shown here is derived from an EMBL/GenBank/DDBJ whole genome shotgun (WGS) entry which is preliminary data.</text>
</comment>
<dbReference type="PANTHER" id="PTHR35465">
    <property type="entry name" value="CAVEOLIN-1 PROTEIN"/>
    <property type="match status" value="1"/>
</dbReference>
<accession>A0AAN9LKH9</accession>
<dbReference type="PANTHER" id="PTHR35465:SF1">
    <property type="entry name" value="PHOSPHATIDYLINOSITOL-GLYCAN BIOSYNTHESIS CLASS X PROTEIN"/>
    <property type="match status" value="1"/>
</dbReference>
<keyword evidence="1" id="KW-0812">Transmembrane</keyword>
<dbReference type="AlphaFoldDB" id="A0AAN9LKH9"/>
<evidence type="ECO:0000313" key="2">
    <source>
        <dbReference type="EMBL" id="KAK7337735.1"/>
    </source>
</evidence>
<organism evidence="2 3">
    <name type="scientific">Canavalia gladiata</name>
    <name type="common">Sword bean</name>
    <name type="synonym">Dolichos gladiatus</name>
    <dbReference type="NCBI Taxonomy" id="3824"/>
    <lineage>
        <taxon>Eukaryota</taxon>
        <taxon>Viridiplantae</taxon>
        <taxon>Streptophyta</taxon>
        <taxon>Embryophyta</taxon>
        <taxon>Tracheophyta</taxon>
        <taxon>Spermatophyta</taxon>
        <taxon>Magnoliopsida</taxon>
        <taxon>eudicotyledons</taxon>
        <taxon>Gunneridae</taxon>
        <taxon>Pentapetalae</taxon>
        <taxon>rosids</taxon>
        <taxon>fabids</taxon>
        <taxon>Fabales</taxon>
        <taxon>Fabaceae</taxon>
        <taxon>Papilionoideae</taxon>
        <taxon>50 kb inversion clade</taxon>
        <taxon>NPAAA clade</taxon>
        <taxon>indigoferoid/millettioid clade</taxon>
        <taxon>Phaseoleae</taxon>
        <taxon>Canavalia</taxon>
    </lineage>
</organism>
<name>A0AAN9LKH9_CANGL</name>
<dbReference type="Proteomes" id="UP001367508">
    <property type="component" value="Unassembled WGS sequence"/>
</dbReference>
<dbReference type="EMBL" id="JAYMYQ010000004">
    <property type="protein sequence ID" value="KAK7337735.1"/>
    <property type="molecule type" value="Genomic_DNA"/>
</dbReference>
<keyword evidence="1" id="KW-0472">Membrane</keyword>
<evidence type="ECO:0000313" key="3">
    <source>
        <dbReference type="Proteomes" id="UP001367508"/>
    </source>
</evidence>
<feature type="transmembrane region" description="Helical" evidence="1">
    <location>
        <begin position="153"/>
        <end position="173"/>
    </location>
</feature>
<evidence type="ECO:0000256" key="1">
    <source>
        <dbReference type="SAM" id="Phobius"/>
    </source>
</evidence>
<gene>
    <name evidence="2" type="ORF">VNO77_18321</name>
</gene>
<proteinExistence type="predicted"/>
<evidence type="ECO:0008006" key="4">
    <source>
        <dbReference type="Google" id="ProtNLM"/>
    </source>
</evidence>